<dbReference type="RefSeq" id="WP_344823671.1">
    <property type="nucleotide sequence ID" value="NZ_BAABEZ010000014.1"/>
</dbReference>
<proteinExistence type="predicted"/>
<keyword evidence="2" id="KW-1185">Reference proteome</keyword>
<gene>
    <name evidence="1" type="ORF">GCM10023092_11060</name>
</gene>
<sequence length="71" mass="8198">MYPLSVNDELQQLKQSLRALGIKVIKIEKAGNGNMAAFQLLYVKPGSDEVRETFFWRHDTDRFLEKIKASL</sequence>
<organism evidence="1 2">
    <name type="scientific">Rurimicrobium arvi</name>
    <dbReference type="NCBI Taxonomy" id="2049916"/>
    <lineage>
        <taxon>Bacteria</taxon>
        <taxon>Pseudomonadati</taxon>
        <taxon>Bacteroidota</taxon>
        <taxon>Chitinophagia</taxon>
        <taxon>Chitinophagales</taxon>
        <taxon>Chitinophagaceae</taxon>
        <taxon>Rurimicrobium</taxon>
    </lineage>
</organism>
<evidence type="ECO:0000313" key="2">
    <source>
        <dbReference type="Proteomes" id="UP001501410"/>
    </source>
</evidence>
<dbReference type="Proteomes" id="UP001501410">
    <property type="component" value="Unassembled WGS sequence"/>
</dbReference>
<evidence type="ECO:0000313" key="1">
    <source>
        <dbReference type="EMBL" id="GAA4452292.1"/>
    </source>
</evidence>
<accession>A0ABP8MN19</accession>
<reference evidence="2" key="1">
    <citation type="journal article" date="2019" name="Int. J. Syst. Evol. Microbiol.">
        <title>The Global Catalogue of Microorganisms (GCM) 10K type strain sequencing project: providing services to taxonomists for standard genome sequencing and annotation.</title>
        <authorList>
            <consortium name="The Broad Institute Genomics Platform"/>
            <consortium name="The Broad Institute Genome Sequencing Center for Infectious Disease"/>
            <person name="Wu L."/>
            <person name="Ma J."/>
        </authorList>
    </citation>
    <scope>NUCLEOTIDE SEQUENCE [LARGE SCALE GENOMIC DNA]</scope>
    <source>
        <strain evidence="2">JCM 31921</strain>
    </source>
</reference>
<comment type="caution">
    <text evidence="1">The sequence shown here is derived from an EMBL/GenBank/DDBJ whole genome shotgun (WGS) entry which is preliminary data.</text>
</comment>
<dbReference type="EMBL" id="BAABEZ010000014">
    <property type="protein sequence ID" value="GAA4452292.1"/>
    <property type="molecule type" value="Genomic_DNA"/>
</dbReference>
<name>A0ABP8MN19_9BACT</name>
<protein>
    <submittedName>
        <fullName evidence="1">Uncharacterized protein</fullName>
    </submittedName>
</protein>